<dbReference type="GO" id="GO:0043565">
    <property type="term" value="F:sequence-specific DNA binding"/>
    <property type="evidence" value="ECO:0007669"/>
    <property type="project" value="InterPro"/>
</dbReference>
<dbReference type="NCBIfam" id="NF033516">
    <property type="entry name" value="transpos_IS3"/>
    <property type="match status" value="1"/>
</dbReference>
<dbReference type="InterPro" id="IPR025948">
    <property type="entry name" value="HTH-like_dom"/>
</dbReference>
<dbReference type="Pfam" id="PF00665">
    <property type="entry name" value="rve"/>
    <property type="match status" value="1"/>
</dbReference>
<proteinExistence type="predicted"/>
<accession>A0A2S0KMI1</accession>
<dbReference type="KEGG" id="fsa:C5Q98_02855"/>
<name>A0A2S0KMI1_9FIRM</name>
<keyword evidence="2" id="KW-0175">Coiled coil</keyword>
<feature type="domain" description="Integrase catalytic" evidence="3">
    <location>
        <begin position="302"/>
        <end position="474"/>
    </location>
</feature>
<organism evidence="4 5">
    <name type="scientific">Fastidiosipila sanguinis</name>
    <dbReference type="NCBI Taxonomy" id="236753"/>
    <lineage>
        <taxon>Bacteria</taxon>
        <taxon>Bacillati</taxon>
        <taxon>Bacillota</taxon>
        <taxon>Clostridia</taxon>
        <taxon>Eubacteriales</taxon>
        <taxon>Oscillospiraceae</taxon>
        <taxon>Fastidiosipila</taxon>
    </lineage>
</organism>
<dbReference type="PROSITE" id="PS50994">
    <property type="entry name" value="INTEGRASE"/>
    <property type="match status" value="1"/>
</dbReference>
<evidence type="ECO:0000259" key="3">
    <source>
        <dbReference type="PROSITE" id="PS50994"/>
    </source>
</evidence>
<protein>
    <submittedName>
        <fullName evidence="4">IS3 family transposase</fullName>
    </submittedName>
</protein>
<reference evidence="5" key="1">
    <citation type="submission" date="2018-02" db="EMBL/GenBank/DDBJ databases">
        <authorList>
            <person name="Holder M.E."/>
            <person name="Ajami N.J."/>
            <person name="Petrosino J.F."/>
        </authorList>
    </citation>
    <scope>NUCLEOTIDE SEQUENCE [LARGE SCALE GENOMIC DNA]</scope>
    <source>
        <strain evidence="5">CCUG 47711</strain>
    </source>
</reference>
<evidence type="ECO:0000313" key="4">
    <source>
        <dbReference type="EMBL" id="AVM42236.1"/>
    </source>
</evidence>
<keyword evidence="5" id="KW-1185">Reference proteome</keyword>
<dbReference type="InterPro" id="IPR010921">
    <property type="entry name" value="Trp_repressor/repl_initiator"/>
</dbReference>
<evidence type="ECO:0000256" key="2">
    <source>
        <dbReference type="SAM" id="Coils"/>
    </source>
</evidence>
<dbReference type="SUPFAM" id="SSF53098">
    <property type="entry name" value="Ribonuclease H-like"/>
    <property type="match status" value="1"/>
</dbReference>
<evidence type="ECO:0000256" key="1">
    <source>
        <dbReference type="ARBA" id="ARBA00002286"/>
    </source>
</evidence>
<dbReference type="InterPro" id="IPR050900">
    <property type="entry name" value="Transposase_IS3/IS150/IS904"/>
</dbReference>
<feature type="coiled-coil region" evidence="2">
    <location>
        <begin position="127"/>
        <end position="169"/>
    </location>
</feature>
<dbReference type="PANTHER" id="PTHR46889:SF4">
    <property type="entry name" value="TRANSPOSASE INSO FOR INSERTION SEQUENCE ELEMENT IS911B-RELATED"/>
    <property type="match status" value="1"/>
</dbReference>
<dbReference type="GO" id="GO:0015074">
    <property type="term" value="P:DNA integration"/>
    <property type="evidence" value="ECO:0007669"/>
    <property type="project" value="InterPro"/>
</dbReference>
<gene>
    <name evidence="4" type="ORF">C5Q98_02855</name>
</gene>
<dbReference type="Pfam" id="PF13518">
    <property type="entry name" value="HTH_28"/>
    <property type="match status" value="2"/>
</dbReference>
<dbReference type="InterPro" id="IPR048020">
    <property type="entry name" value="Transpos_IS3"/>
</dbReference>
<dbReference type="Gene3D" id="3.30.420.10">
    <property type="entry name" value="Ribonuclease H-like superfamily/Ribonuclease H"/>
    <property type="match status" value="1"/>
</dbReference>
<comment type="function">
    <text evidence="1">Involved in the transposition of the insertion sequence.</text>
</comment>
<dbReference type="InterPro" id="IPR036388">
    <property type="entry name" value="WH-like_DNA-bd_sf"/>
</dbReference>
<dbReference type="EMBL" id="CP027226">
    <property type="protein sequence ID" value="AVM42236.1"/>
    <property type="molecule type" value="Genomic_DNA"/>
</dbReference>
<dbReference type="Pfam" id="PF13333">
    <property type="entry name" value="rve_2"/>
    <property type="match status" value="1"/>
</dbReference>
<sequence length="476" mass="56519">MAKHSFEFKKKVVLEYLDGKGGLDYLSKKYGFGSNSQIRKWINAYKEFGDEGLMRSRKKAKYSFENKLSIVELYLSSEISYQDLAIREGINNPSMICNWVNLFRAAGPDALKPRKKGRKRKLDKPKIAKIDSKAQEAEERIVDTSAEHVKELEDELLKLRIENAFLKELRRLRLEDEAKMRERHSSSTVSEEKFKLKDLLSYTGMPKATYMYWQKRLDRENPDKEIEEKILEIRETHKHYGYRRVTGELRNHGYYVNKKKVQRIMQKLVLQVTSFTRKSRKYSSYKGKVGTVAPNRIRRRFNTCIPHQKITTDTTEFKYYEINAKGQMTMRKLYLDPFMDMCNGEIISYRIDKNPSAKNVMDALEQAIAITSDCKFRRTFHSDQGWAYQMKAYSHRLKEERIFQSMSRKGNCHDNAVMENFFGLLKQEIYYGVTYYSYDELKSEIERYIKYYNEQRIKEKLGWLSPVQYRLRLLAA</sequence>
<dbReference type="OrthoDB" id="9775203at2"/>
<evidence type="ECO:0000313" key="5">
    <source>
        <dbReference type="Proteomes" id="UP000237947"/>
    </source>
</evidence>
<dbReference type="AlphaFoldDB" id="A0A2S0KMI1"/>
<dbReference type="Gene3D" id="1.10.10.10">
    <property type="entry name" value="Winged helix-like DNA-binding domain superfamily/Winged helix DNA-binding domain"/>
    <property type="match status" value="2"/>
</dbReference>
<dbReference type="InterPro" id="IPR012337">
    <property type="entry name" value="RNaseH-like_sf"/>
</dbReference>
<dbReference type="InterPro" id="IPR001584">
    <property type="entry name" value="Integrase_cat-core"/>
</dbReference>
<dbReference type="PANTHER" id="PTHR46889">
    <property type="entry name" value="TRANSPOSASE INSF FOR INSERTION SEQUENCE IS3B-RELATED"/>
    <property type="match status" value="1"/>
</dbReference>
<dbReference type="InterPro" id="IPR055247">
    <property type="entry name" value="InsJ-like_HTH"/>
</dbReference>
<dbReference type="SUPFAM" id="SSF48295">
    <property type="entry name" value="TrpR-like"/>
    <property type="match status" value="1"/>
</dbReference>
<dbReference type="Pfam" id="PF13276">
    <property type="entry name" value="HTH_21"/>
    <property type="match status" value="1"/>
</dbReference>
<dbReference type="Proteomes" id="UP000237947">
    <property type="component" value="Chromosome"/>
</dbReference>
<dbReference type="InterPro" id="IPR036397">
    <property type="entry name" value="RNaseH_sf"/>
</dbReference>